<dbReference type="STRING" id="1051890.A0A3N4M8I1"/>
<protein>
    <recommendedName>
        <fullName evidence="2">Altered inheritance of mitochondria protein 6</fullName>
    </recommendedName>
</protein>
<dbReference type="PANTHER" id="PTHR31571">
    <property type="entry name" value="ALTERED INHERITANCE OF MITOCHONDRIA PROTEIN 6"/>
    <property type="match status" value="1"/>
</dbReference>
<evidence type="ECO:0000256" key="3">
    <source>
        <dbReference type="SAM" id="SignalP"/>
    </source>
</evidence>
<evidence type="ECO:0000256" key="2">
    <source>
        <dbReference type="ARBA" id="ARBA00014286"/>
    </source>
</evidence>
<dbReference type="InParanoid" id="A0A3N4M8I1"/>
<feature type="signal peptide" evidence="3">
    <location>
        <begin position="1"/>
        <end position="23"/>
    </location>
</feature>
<dbReference type="EMBL" id="ML121527">
    <property type="protein sequence ID" value="RPB29928.1"/>
    <property type="molecule type" value="Genomic_DNA"/>
</dbReference>
<evidence type="ECO:0000256" key="1">
    <source>
        <dbReference type="ARBA" id="ARBA00008858"/>
    </source>
</evidence>
<accession>A0A3N4M8I1</accession>
<dbReference type="PANTHER" id="PTHR31571:SF1">
    <property type="entry name" value="ALTERED INHERITANCE OF MITOCHONDRIA PROTEIN 6"/>
    <property type="match status" value="1"/>
</dbReference>
<keyword evidence="3" id="KW-0732">Signal</keyword>
<reference evidence="4 5" key="1">
    <citation type="journal article" date="2018" name="Nat. Ecol. Evol.">
        <title>Pezizomycetes genomes reveal the molecular basis of ectomycorrhizal truffle lifestyle.</title>
        <authorList>
            <person name="Murat C."/>
            <person name="Payen T."/>
            <person name="Noel B."/>
            <person name="Kuo A."/>
            <person name="Morin E."/>
            <person name="Chen J."/>
            <person name="Kohler A."/>
            <person name="Krizsan K."/>
            <person name="Balestrini R."/>
            <person name="Da Silva C."/>
            <person name="Montanini B."/>
            <person name="Hainaut M."/>
            <person name="Levati E."/>
            <person name="Barry K.W."/>
            <person name="Belfiori B."/>
            <person name="Cichocki N."/>
            <person name="Clum A."/>
            <person name="Dockter R.B."/>
            <person name="Fauchery L."/>
            <person name="Guy J."/>
            <person name="Iotti M."/>
            <person name="Le Tacon F."/>
            <person name="Lindquist E.A."/>
            <person name="Lipzen A."/>
            <person name="Malagnac F."/>
            <person name="Mello A."/>
            <person name="Molinier V."/>
            <person name="Miyauchi S."/>
            <person name="Poulain J."/>
            <person name="Riccioni C."/>
            <person name="Rubini A."/>
            <person name="Sitrit Y."/>
            <person name="Splivallo R."/>
            <person name="Traeger S."/>
            <person name="Wang M."/>
            <person name="Zifcakova L."/>
            <person name="Wipf D."/>
            <person name="Zambonelli A."/>
            <person name="Paolocci F."/>
            <person name="Nowrousian M."/>
            <person name="Ottonello S."/>
            <person name="Baldrian P."/>
            <person name="Spatafora J.W."/>
            <person name="Henrissat B."/>
            <person name="Nagy L.G."/>
            <person name="Aury J.M."/>
            <person name="Wincker P."/>
            <person name="Grigoriev I.V."/>
            <person name="Bonfante P."/>
            <person name="Martin F.M."/>
        </authorList>
    </citation>
    <scope>NUCLEOTIDE SEQUENCE [LARGE SCALE GENOMIC DNA]</scope>
    <source>
        <strain evidence="4 5">ATCC MYA-4762</strain>
    </source>
</reference>
<evidence type="ECO:0000313" key="4">
    <source>
        <dbReference type="EMBL" id="RPB29928.1"/>
    </source>
</evidence>
<gene>
    <name evidence="4" type="ORF">L211DRAFT_775458</name>
</gene>
<dbReference type="Proteomes" id="UP000267821">
    <property type="component" value="Unassembled WGS sequence"/>
</dbReference>
<dbReference type="GO" id="GO:0006629">
    <property type="term" value="P:lipid metabolic process"/>
    <property type="evidence" value="ECO:0007669"/>
    <property type="project" value="InterPro"/>
</dbReference>
<dbReference type="SUPFAM" id="SSF51695">
    <property type="entry name" value="PLC-like phosphodiesterases"/>
    <property type="match status" value="1"/>
</dbReference>
<evidence type="ECO:0000313" key="5">
    <source>
        <dbReference type="Proteomes" id="UP000267821"/>
    </source>
</evidence>
<dbReference type="FunCoup" id="A0A3N4M8I1">
    <property type="interactions" value="3"/>
</dbReference>
<feature type="chain" id="PRO_5018111417" description="Altered inheritance of mitochondria protein 6" evidence="3">
    <location>
        <begin position="24"/>
        <end position="316"/>
    </location>
</feature>
<sequence length="316" mass="35546">MTPARSLAQIVHLLVGFSAAVWAGDVQNYLSKFEGSDQQWYPTSFTRDIVPVPGDSHNDYWRKVPLYDAISVGCISVEADVWHFDGNDELYVGHDLSSLTKNRTLNSLYINPLLEILHRQNPETEFAHKTYNGVFDTDPTQTLYLYIDIKTSGVPTYNSILTHLTPLRPYLTHYNASTNLTHNGPLTMVLTGNTPFSEVSLPPTSSSDYARHAFYDAPLLSLSDPDSPYNTTNSLMSTAQFSSIVGRVSAGEMSEAQKEKLRRVVKIAHDRGIGVRLWDTPSWPVRWRNKVWRGLVECGVDLLNVDDLRAAAEVRW</sequence>
<name>A0A3N4M8I1_9PEZI</name>
<dbReference type="InterPro" id="IPR017946">
    <property type="entry name" value="PLC-like_Pdiesterase_TIM-brl"/>
</dbReference>
<organism evidence="4 5">
    <name type="scientific">Terfezia boudieri ATCC MYA-4762</name>
    <dbReference type="NCBI Taxonomy" id="1051890"/>
    <lineage>
        <taxon>Eukaryota</taxon>
        <taxon>Fungi</taxon>
        <taxon>Dikarya</taxon>
        <taxon>Ascomycota</taxon>
        <taxon>Pezizomycotina</taxon>
        <taxon>Pezizomycetes</taxon>
        <taxon>Pezizales</taxon>
        <taxon>Pezizaceae</taxon>
        <taxon>Terfezia</taxon>
    </lineage>
</organism>
<proteinExistence type="inferred from homology"/>
<dbReference type="InterPro" id="IPR051236">
    <property type="entry name" value="HAT_RTT109-like"/>
</dbReference>
<dbReference type="AlphaFoldDB" id="A0A3N4M8I1"/>
<comment type="similarity">
    <text evidence="1">Belongs to the AIM6 family.</text>
</comment>
<dbReference type="GO" id="GO:0008081">
    <property type="term" value="F:phosphoric diester hydrolase activity"/>
    <property type="evidence" value="ECO:0007669"/>
    <property type="project" value="InterPro"/>
</dbReference>
<dbReference type="OrthoDB" id="4153866at2759"/>
<keyword evidence="5" id="KW-1185">Reference proteome</keyword>